<reference evidence="1" key="1">
    <citation type="submission" date="2023-10" db="EMBL/GenBank/DDBJ databases">
        <title>Genome assembly of Pristionchus species.</title>
        <authorList>
            <person name="Yoshida K."/>
            <person name="Sommer R.J."/>
        </authorList>
    </citation>
    <scope>NUCLEOTIDE SEQUENCE</scope>
    <source>
        <strain evidence="1">RS0144</strain>
    </source>
</reference>
<proteinExistence type="predicted"/>
<dbReference type="Proteomes" id="UP001432027">
    <property type="component" value="Unassembled WGS sequence"/>
</dbReference>
<evidence type="ECO:0000313" key="2">
    <source>
        <dbReference type="Proteomes" id="UP001432027"/>
    </source>
</evidence>
<sequence length="117" mass="13039">SVMGNEPCIDYSAVCVPTQAMQRGCHCALIRPGQEGAARDAIQQKFGRRKRETFDDIKFAILKQNGTDQLNRFFPDSDSAPARVDNNVFKWINTQVHVALMTVPKSLANDVVNMQAN</sequence>
<comment type="caution">
    <text evidence="1">The sequence shown here is derived from an EMBL/GenBank/DDBJ whole genome shotgun (WGS) entry which is preliminary data.</text>
</comment>
<name>A0AAV5SDW9_9BILA</name>
<dbReference type="EMBL" id="BTSX01000001">
    <property type="protein sequence ID" value="GMS81110.1"/>
    <property type="molecule type" value="Genomic_DNA"/>
</dbReference>
<organism evidence="1 2">
    <name type="scientific">Pristionchus entomophagus</name>
    <dbReference type="NCBI Taxonomy" id="358040"/>
    <lineage>
        <taxon>Eukaryota</taxon>
        <taxon>Metazoa</taxon>
        <taxon>Ecdysozoa</taxon>
        <taxon>Nematoda</taxon>
        <taxon>Chromadorea</taxon>
        <taxon>Rhabditida</taxon>
        <taxon>Rhabditina</taxon>
        <taxon>Diplogasteromorpha</taxon>
        <taxon>Diplogasteroidea</taxon>
        <taxon>Neodiplogasteridae</taxon>
        <taxon>Pristionchus</taxon>
    </lineage>
</organism>
<keyword evidence="2" id="KW-1185">Reference proteome</keyword>
<dbReference type="AlphaFoldDB" id="A0AAV5SDW9"/>
<gene>
    <name evidence="1" type="ORF">PENTCL1PPCAC_3285</name>
</gene>
<evidence type="ECO:0000313" key="1">
    <source>
        <dbReference type="EMBL" id="GMS81110.1"/>
    </source>
</evidence>
<feature type="non-terminal residue" evidence="1">
    <location>
        <position position="1"/>
    </location>
</feature>
<accession>A0AAV5SDW9</accession>
<protein>
    <submittedName>
        <fullName evidence="1">Uncharacterized protein</fullName>
    </submittedName>
</protein>